<accession>A0A0W1AGG0</accession>
<dbReference type="RefSeq" id="WP_058492846.1">
    <property type="nucleotide sequence ID" value="NZ_CBCRUR010000007.1"/>
</dbReference>
<evidence type="ECO:0000313" key="1">
    <source>
        <dbReference type="EMBL" id="KTD80350.1"/>
    </source>
</evidence>
<dbReference type="PATRIC" id="fig|45076.6.peg.1112"/>
<name>A0A0W1AGG0_9GAMM</name>
<dbReference type="AlphaFoldDB" id="A0A0W1AGG0"/>
<dbReference type="SUPFAM" id="SSF140860">
    <property type="entry name" value="Pseudo ankyrin repeat-like"/>
    <property type="match status" value="1"/>
</dbReference>
<dbReference type="InterPro" id="IPR036770">
    <property type="entry name" value="Ankyrin_rpt-contain_sf"/>
</dbReference>
<dbReference type="Gene3D" id="1.25.40.20">
    <property type="entry name" value="Ankyrin repeat-containing domain"/>
    <property type="match status" value="1"/>
</dbReference>
<evidence type="ECO:0000313" key="2">
    <source>
        <dbReference type="Proteomes" id="UP000054662"/>
    </source>
</evidence>
<comment type="caution">
    <text evidence="1">The sequence shown here is derived from an EMBL/GenBank/DDBJ whole genome shotgun (WGS) entry which is preliminary data.</text>
</comment>
<dbReference type="OrthoDB" id="5649599at2"/>
<keyword evidence="2" id="KW-1185">Reference proteome</keyword>
<proteinExistence type="predicted"/>
<organism evidence="1 2">
    <name type="scientific">Legionella worsleiensis</name>
    <dbReference type="NCBI Taxonomy" id="45076"/>
    <lineage>
        <taxon>Bacteria</taxon>
        <taxon>Pseudomonadati</taxon>
        <taxon>Pseudomonadota</taxon>
        <taxon>Gammaproteobacteria</taxon>
        <taxon>Legionellales</taxon>
        <taxon>Legionellaceae</taxon>
        <taxon>Legionella</taxon>
    </lineage>
</organism>
<dbReference type="STRING" id="45076.Lwor_1021"/>
<protein>
    <submittedName>
        <fullName evidence="1">Ankyrin repeat protein</fullName>
    </submittedName>
</protein>
<reference evidence="1 2" key="1">
    <citation type="submission" date="2015-11" db="EMBL/GenBank/DDBJ databases">
        <title>Genomic analysis of 38 Legionella species identifies large and diverse effector repertoires.</title>
        <authorList>
            <person name="Burstein D."/>
            <person name="Amaro F."/>
            <person name="Zusman T."/>
            <person name="Lifshitz Z."/>
            <person name="Cohen O."/>
            <person name="Gilbert J.A."/>
            <person name="Pupko T."/>
            <person name="Shuman H.A."/>
            <person name="Segal G."/>
        </authorList>
    </citation>
    <scope>NUCLEOTIDE SEQUENCE [LARGE SCALE GENOMIC DNA]</scope>
    <source>
        <strain evidence="1 2">ATCC 49508</strain>
    </source>
</reference>
<sequence length="558" mass="64039">MEVILDSEQKLREHHYARSIPWYVWRDAQGFNLRANETELKRITEDTENASRPLNPDENPIKAMFCFICGHPGSSREELLKAGRRMNCPDSAIAKASILSGRADLLAQLPGTVVKNFLYWGSWAYKYSAANGHLRMLMYLESHMDAGSKKTLELMADAYYVYRNAAANGHLEILVHFESRMDARQQRNALEAANYYAYQNAAANGHLATLVHLESHMNDKQLHGALSANNYYAYRQAFSNQHTDIQNHLLRHASVFAYAEQHVHEFSNSVRHFAKGLIHKWQTDYERFQANHSNGVFDLDENEVKLGFYLARHLIRENTPEACEQLGFLLGIPGIADLAHREITPNQPNELLLLALRLSNRLAVKILFTLPPVRELAEQHNYYARKIRGTKLDLHALVQDRKSSILRPLNEDILKEEIRKFARTHFINSLINSHNLPLLLQVKAILTEGGELNDEHKHAMKSLDIPAAQYEAFILSLQAKYAEEWSENYTQFLHNYFRLPDGDATHVKKFWLLTNFNALLEQQPQPSALSFSAVWGFFTRAVAQTSEHIDELTCYFNG</sequence>
<dbReference type="Proteomes" id="UP000054662">
    <property type="component" value="Unassembled WGS sequence"/>
</dbReference>
<gene>
    <name evidence="1" type="ORF">Lwor_1021</name>
</gene>
<dbReference type="EMBL" id="LNZC01000010">
    <property type="protein sequence ID" value="KTD80350.1"/>
    <property type="molecule type" value="Genomic_DNA"/>
</dbReference>